<organism evidence="1">
    <name type="scientific">Anguilla anguilla</name>
    <name type="common">European freshwater eel</name>
    <name type="synonym">Muraena anguilla</name>
    <dbReference type="NCBI Taxonomy" id="7936"/>
    <lineage>
        <taxon>Eukaryota</taxon>
        <taxon>Metazoa</taxon>
        <taxon>Chordata</taxon>
        <taxon>Craniata</taxon>
        <taxon>Vertebrata</taxon>
        <taxon>Euteleostomi</taxon>
        <taxon>Actinopterygii</taxon>
        <taxon>Neopterygii</taxon>
        <taxon>Teleostei</taxon>
        <taxon>Anguilliformes</taxon>
        <taxon>Anguillidae</taxon>
        <taxon>Anguilla</taxon>
    </lineage>
</organism>
<name>A0A0E9X579_ANGAN</name>
<evidence type="ECO:0000313" key="1">
    <source>
        <dbReference type="EMBL" id="JAH97631.1"/>
    </source>
</evidence>
<dbReference type="AlphaFoldDB" id="A0A0E9X579"/>
<reference evidence="1" key="2">
    <citation type="journal article" date="2015" name="Fish Shellfish Immunol.">
        <title>Early steps in the European eel (Anguilla anguilla)-Vibrio vulnificus interaction in the gills: Role of the RtxA13 toxin.</title>
        <authorList>
            <person name="Callol A."/>
            <person name="Pajuelo D."/>
            <person name="Ebbesson L."/>
            <person name="Teles M."/>
            <person name="MacKenzie S."/>
            <person name="Amaro C."/>
        </authorList>
    </citation>
    <scope>NUCLEOTIDE SEQUENCE</scope>
</reference>
<reference evidence="1" key="1">
    <citation type="submission" date="2014-11" db="EMBL/GenBank/DDBJ databases">
        <authorList>
            <person name="Amaro Gonzalez C."/>
        </authorList>
    </citation>
    <scope>NUCLEOTIDE SEQUENCE</scope>
</reference>
<proteinExistence type="predicted"/>
<dbReference type="EMBL" id="GBXM01010946">
    <property type="protein sequence ID" value="JAH97631.1"/>
    <property type="molecule type" value="Transcribed_RNA"/>
</dbReference>
<accession>A0A0E9X579</accession>
<sequence length="69" mass="7406">MSYVHMQKLPESSASLFVFTQCSNGSFCLSTLGSGLVSLYATASFTHLACSSLDTSGYKSTPLLSIHFF</sequence>
<protein>
    <submittedName>
        <fullName evidence="1">Uncharacterized protein</fullName>
    </submittedName>
</protein>